<gene>
    <name evidence="2" type="ORF">FHT02_001204</name>
</gene>
<evidence type="ECO:0000313" key="3">
    <source>
        <dbReference type="Proteomes" id="UP000527143"/>
    </source>
</evidence>
<accession>A0A840YKZ0</accession>
<comment type="caution">
    <text evidence="2">The sequence shown here is derived from an EMBL/GenBank/DDBJ whole genome shotgun (WGS) entry which is preliminary data.</text>
</comment>
<keyword evidence="3" id="KW-1185">Reference proteome</keyword>
<reference evidence="2 3" key="1">
    <citation type="submission" date="2020-08" db="EMBL/GenBank/DDBJ databases">
        <title>Genomic Encyclopedia of Type Strains, Phase IV (KMG-IV): sequencing the most valuable type-strain genomes for metagenomic binning, comparative biology and taxonomic classification.</title>
        <authorList>
            <person name="Goeker M."/>
        </authorList>
    </citation>
    <scope>NUCLEOTIDE SEQUENCE [LARGE SCALE GENOMIC DNA]</scope>
    <source>
        <strain evidence="2 3">DSM 26736</strain>
    </source>
</reference>
<dbReference type="RefSeq" id="WP_184085530.1">
    <property type="nucleotide sequence ID" value="NZ_JACIJF010000003.1"/>
</dbReference>
<sequence>MRTLLGTSLCIALIASPVAAQSGRRGTTVAAPTPMDALAEAVFALTPASGVRGTPTLSALQATKSPIHWRAAQTLEGTTRTVGTLAGAQVTAPRADPATMLTFDWQGERGQPLGFDPVAAFRKRGFQVQALYCASMVSEGTNYFLLSAPGKRPGVLSVYAFDAPLAISSVEWSIRYRLDGHVPTLEEAQAEADLDVSTDCSTQTFSPVRQISHAAAVALMRKQS</sequence>
<dbReference type="EMBL" id="JACIJF010000003">
    <property type="protein sequence ID" value="MBB5709976.1"/>
    <property type="molecule type" value="Genomic_DNA"/>
</dbReference>
<proteinExistence type="predicted"/>
<organism evidence="2 3">
    <name type="scientific">Sphingomonas xinjiangensis</name>
    <dbReference type="NCBI Taxonomy" id="643568"/>
    <lineage>
        <taxon>Bacteria</taxon>
        <taxon>Pseudomonadati</taxon>
        <taxon>Pseudomonadota</taxon>
        <taxon>Alphaproteobacteria</taxon>
        <taxon>Sphingomonadales</taxon>
        <taxon>Sphingomonadaceae</taxon>
        <taxon>Sphingomonas</taxon>
    </lineage>
</organism>
<feature type="chain" id="PRO_5032728033" evidence="1">
    <location>
        <begin position="21"/>
        <end position="224"/>
    </location>
</feature>
<keyword evidence="1" id="KW-0732">Signal</keyword>
<protein>
    <submittedName>
        <fullName evidence="2">Uncharacterized protein</fullName>
    </submittedName>
</protein>
<evidence type="ECO:0000313" key="2">
    <source>
        <dbReference type="EMBL" id="MBB5709976.1"/>
    </source>
</evidence>
<dbReference type="AlphaFoldDB" id="A0A840YKZ0"/>
<evidence type="ECO:0000256" key="1">
    <source>
        <dbReference type="SAM" id="SignalP"/>
    </source>
</evidence>
<name>A0A840YKZ0_9SPHN</name>
<dbReference type="Proteomes" id="UP000527143">
    <property type="component" value="Unassembled WGS sequence"/>
</dbReference>
<feature type="signal peptide" evidence="1">
    <location>
        <begin position="1"/>
        <end position="20"/>
    </location>
</feature>